<reference evidence="1" key="1">
    <citation type="submission" date="2024-09" db="EMBL/GenBank/DDBJ databases">
        <title>Black Yeasts Isolated from many extreme environments.</title>
        <authorList>
            <person name="Coleine C."/>
            <person name="Stajich J.E."/>
            <person name="Selbmann L."/>
        </authorList>
    </citation>
    <scope>NUCLEOTIDE SEQUENCE</scope>
    <source>
        <strain evidence="1">CCFEE 5737</strain>
    </source>
</reference>
<protein>
    <submittedName>
        <fullName evidence="1">Uncharacterized protein</fullName>
    </submittedName>
</protein>
<accession>A0ACC3CWA8</accession>
<feature type="non-terminal residue" evidence="1">
    <location>
        <position position="140"/>
    </location>
</feature>
<organism evidence="1 2">
    <name type="scientific">Coniosporium uncinatum</name>
    <dbReference type="NCBI Taxonomy" id="93489"/>
    <lineage>
        <taxon>Eukaryota</taxon>
        <taxon>Fungi</taxon>
        <taxon>Dikarya</taxon>
        <taxon>Ascomycota</taxon>
        <taxon>Pezizomycotina</taxon>
        <taxon>Dothideomycetes</taxon>
        <taxon>Dothideomycetes incertae sedis</taxon>
        <taxon>Coniosporium</taxon>
    </lineage>
</organism>
<comment type="caution">
    <text evidence="1">The sequence shown here is derived from an EMBL/GenBank/DDBJ whole genome shotgun (WGS) entry which is preliminary data.</text>
</comment>
<evidence type="ECO:0000313" key="1">
    <source>
        <dbReference type="EMBL" id="KAK3046713.1"/>
    </source>
</evidence>
<dbReference type="EMBL" id="JAWDJW010010427">
    <property type="protein sequence ID" value="KAK3046713.1"/>
    <property type="molecule type" value="Genomic_DNA"/>
</dbReference>
<sequence length="140" mass="15725">MSRTVKIAACQVGTVNRWDDRKATLNRLIKLLEDASAHGARIALFPETAFTTFFPRYLFTSNAELDTFFEHGDITTAPQTCALFDRARDLHIDICIGFAEATTSELAKSTQDGGQCYNTCIYWSAHTDSVLSKYRKIHLP</sequence>
<name>A0ACC3CWA8_9PEZI</name>
<evidence type="ECO:0000313" key="2">
    <source>
        <dbReference type="Proteomes" id="UP001186974"/>
    </source>
</evidence>
<keyword evidence="2" id="KW-1185">Reference proteome</keyword>
<dbReference type="Proteomes" id="UP001186974">
    <property type="component" value="Unassembled WGS sequence"/>
</dbReference>
<proteinExistence type="predicted"/>
<gene>
    <name evidence="1" type="ORF">LTS18_013299</name>
</gene>